<reference evidence="2" key="1">
    <citation type="journal article" date="2023" name="Mol. Phylogenet. Evol.">
        <title>Genome-scale phylogeny and comparative genomics of the fungal order Sordariales.</title>
        <authorList>
            <person name="Hensen N."/>
            <person name="Bonometti L."/>
            <person name="Westerberg I."/>
            <person name="Brannstrom I.O."/>
            <person name="Guillou S."/>
            <person name="Cros-Aarteil S."/>
            <person name="Calhoun S."/>
            <person name="Haridas S."/>
            <person name="Kuo A."/>
            <person name="Mondo S."/>
            <person name="Pangilinan J."/>
            <person name="Riley R."/>
            <person name="LaButti K."/>
            <person name="Andreopoulos B."/>
            <person name="Lipzen A."/>
            <person name="Chen C."/>
            <person name="Yan M."/>
            <person name="Daum C."/>
            <person name="Ng V."/>
            <person name="Clum A."/>
            <person name="Steindorff A."/>
            <person name="Ohm R.A."/>
            <person name="Martin F."/>
            <person name="Silar P."/>
            <person name="Natvig D.O."/>
            <person name="Lalanne C."/>
            <person name="Gautier V."/>
            <person name="Ament-Velasquez S.L."/>
            <person name="Kruys A."/>
            <person name="Hutchinson M.I."/>
            <person name="Powell A.J."/>
            <person name="Barry K."/>
            <person name="Miller A.N."/>
            <person name="Grigoriev I.V."/>
            <person name="Debuchy R."/>
            <person name="Gladieux P."/>
            <person name="Hiltunen Thoren M."/>
            <person name="Johannesson H."/>
        </authorList>
    </citation>
    <scope>NUCLEOTIDE SEQUENCE</scope>
    <source>
        <strain evidence="2">CBS 626.80</strain>
    </source>
</reference>
<name>A0AAN6NN30_9PEZI</name>
<organism evidence="2 3">
    <name type="scientific">Pseudoneurospora amorphoporcata</name>
    <dbReference type="NCBI Taxonomy" id="241081"/>
    <lineage>
        <taxon>Eukaryota</taxon>
        <taxon>Fungi</taxon>
        <taxon>Dikarya</taxon>
        <taxon>Ascomycota</taxon>
        <taxon>Pezizomycotina</taxon>
        <taxon>Sordariomycetes</taxon>
        <taxon>Sordariomycetidae</taxon>
        <taxon>Sordariales</taxon>
        <taxon>Sordariaceae</taxon>
        <taxon>Pseudoneurospora</taxon>
    </lineage>
</organism>
<protein>
    <recommendedName>
        <fullName evidence="1">DUF7791 domain-containing protein</fullName>
    </recommendedName>
</protein>
<dbReference type="PANTHER" id="PTHR10039:SF5">
    <property type="entry name" value="NACHT DOMAIN-CONTAINING PROTEIN"/>
    <property type="match status" value="1"/>
</dbReference>
<keyword evidence="3" id="KW-1185">Reference proteome</keyword>
<comment type="caution">
    <text evidence="2">The sequence shown here is derived from an EMBL/GenBank/DDBJ whole genome shotgun (WGS) entry which is preliminary data.</text>
</comment>
<dbReference type="AlphaFoldDB" id="A0AAN6NN30"/>
<feature type="domain" description="DUF7791" evidence="1">
    <location>
        <begin position="116"/>
        <end position="274"/>
    </location>
</feature>
<dbReference type="Pfam" id="PF25053">
    <property type="entry name" value="DUF7791"/>
    <property type="match status" value="1"/>
</dbReference>
<gene>
    <name evidence="2" type="ORF">QBC32DRAFT_46534</name>
</gene>
<accession>A0AAN6NN30</accession>
<evidence type="ECO:0000259" key="1">
    <source>
        <dbReference type="Pfam" id="PF25053"/>
    </source>
</evidence>
<proteinExistence type="predicted"/>
<sequence>MCLSSRPWPVFEDGLGKDISRKLYVQNLTHGDIKTYVAAQLECHPKWKTNNLTEMERTDVVEAVTNKADGVFLWAYLVTKSLREGLSNYDTGVDLKKRLDQLPCDLKKLFRQILESVNPIYQSKMACFLQAALTATGGTGQVDTTICCNMERELDEPGYALQCSIVRTSTTSKNHDTLDEWLHIEGTSKHISPELRAHFINRYEQAELVINSRTKGILETSSNLRFLPSTVHFFHRTMYDFLQTKEMKEYLASKLSKDFNIHIWLMKARLIRRKRYPVELYPSDSAFIELHSELVVEVAHMLLHAAHAFTVIEKEDFKIVFTLLDEYERALHDLGLQAIASAPSGKHDMLLVVRGLGRGLYLDLASYFREMVVFFVCHSLLREYFEAKVQETPGYLNGLSGSLFLQSTALPYRSPLPSWHFPASFRRPCHNMVERLLRTGANPNEPFIAQTARSYYAQQKMITQGKDSKRELEEILSPFIISPWFFLMRRCVPLDGVPVCGRPLGILPWRDVQQTQTDLQMAVFI</sequence>
<dbReference type="Proteomes" id="UP001303222">
    <property type="component" value="Unassembled WGS sequence"/>
</dbReference>
<evidence type="ECO:0000313" key="2">
    <source>
        <dbReference type="EMBL" id="KAK3948910.1"/>
    </source>
</evidence>
<dbReference type="PANTHER" id="PTHR10039">
    <property type="entry name" value="AMELOGENIN"/>
    <property type="match status" value="1"/>
</dbReference>
<evidence type="ECO:0000313" key="3">
    <source>
        <dbReference type="Proteomes" id="UP001303222"/>
    </source>
</evidence>
<dbReference type="EMBL" id="MU859238">
    <property type="protein sequence ID" value="KAK3948910.1"/>
    <property type="molecule type" value="Genomic_DNA"/>
</dbReference>
<dbReference type="InterPro" id="IPR056693">
    <property type="entry name" value="DUF7791"/>
</dbReference>
<reference evidence="2" key="2">
    <citation type="submission" date="2023-06" db="EMBL/GenBank/DDBJ databases">
        <authorList>
            <consortium name="Lawrence Berkeley National Laboratory"/>
            <person name="Mondo S.J."/>
            <person name="Hensen N."/>
            <person name="Bonometti L."/>
            <person name="Westerberg I."/>
            <person name="Brannstrom I.O."/>
            <person name="Guillou S."/>
            <person name="Cros-Aarteil S."/>
            <person name="Calhoun S."/>
            <person name="Haridas S."/>
            <person name="Kuo A."/>
            <person name="Pangilinan J."/>
            <person name="Riley R."/>
            <person name="Labutti K."/>
            <person name="Andreopoulos B."/>
            <person name="Lipzen A."/>
            <person name="Chen C."/>
            <person name="Yanf M."/>
            <person name="Daum C."/>
            <person name="Ng V."/>
            <person name="Clum A."/>
            <person name="Steindorff A."/>
            <person name="Ohm R."/>
            <person name="Martin F."/>
            <person name="Silar P."/>
            <person name="Natvig D."/>
            <person name="Lalanne C."/>
            <person name="Gautier V."/>
            <person name="Ament-Velasquez S.L."/>
            <person name="Kruys A."/>
            <person name="Hutchinson M.I."/>
            <person name="Powell A.J."/>
            <person name="Barry K."/>
            <person name="Miller A.N."/>
            <person name="Grigoriev I.V."/>
            <person name="Debuchy R."/>
            <person name="Gladieux P."/>
            <person name="Thoren M.H."/>
            <person name="Johannesson H."/>
        </authorList>
    </citation>
    <scope>NUCLEOTIDE SEQUENCE</scope>
    <source>
        <strain evidence="2">CBS 626.80</strain>
    </source>
</reference>